<dbReference type="AlphaFoldDB" id="A0A4R3U793"/>
<dbReference type="InterPro" id="IPR013321">
    <property type="entry name" value="Arc_rbn_hlx_hlx"/>
</dbReference>
<dbReference type="CDD" id="cd22233">
    <property type="entry name" value="RHH_CopAso-like"/>
    <property type="match status" value="1"/>
</dbReference>
<dbReference type="InterPro" id="IPR002145">
    <property type="entry name" value="CopG"/>
</dbReference>
<protein>
    <submittedName>
        <fullName evidence="2">Putative transcriptional regulator</fullName>
    </submittedName>
</protein>
<dbReference type="Pfam" id="PF01402">
    <property type="entry name" value="RHH_1"/>
    <property type="match status" value="1"/>
</dbReference>
<dbReference type="RefSeq" id="WP_165917753.1">
    <property type="nucleotide sequence ID" value="NZ_CBCSGL010000145.1"/>
</dbReference>
<reference evidence="2 3" key="1">
    <citation type="submission" date="2019-03" db="EMBL/GenBank/DDBJ databases">
        <title>Genomic Encyclopedia of Type Strains, Phase IV (KMG-IV): sequencing the most valuable type-strain genomes for metagenomic binning, comparative biology and taxonomic classification.</title>
        <authorList>
            <person name="Goeker M."/>
        </authorList>
    </citation>
    <scope>NUCLEOTIDE SEQUENCE [LARGE SCALE GENOMIC DNA]</scope>
    <source>
        <strain evidence="2 3">DSM 654</strain>
    </source>
</reference>
<dbReference type="EMBL" id="SMBU01000107">
    <property type="protein sequence ID" value="TCU80219.1"/>
    <property type="molecule type" value="Genomic_DNA"/>
</dbReference>
<accession>A0A4R3U793</accession>
<dbReference type="Gene3D" id="1.10.1220.10">
    <property type="entry name" value="Met repressor-like"/>
    <property type="match status" value="1"/>
</dbReference>
<evidence type="ECO:0000259" key="1">
    <source>
        <dbReference type="Pfam" id="PF01402"/>
    </source>
</evidence>
<keyword evidence="3" id="KW-1185">Reference proteome</keyword>
<dbReference type="GO" id="GO:0006355">
    <property type="term" value="P:regulation of DNA-templated transcription"/>
    <property type="evidence" value="ECO:0007669"/>
    <property type="project" value="InterPro"/>
</dbReference>
<evidence type="ECO:0000313" key="3">
    <source>
        <dbReference type="Proteomes" id="UP000295110"/>
    </source>
</evidence>
<name>A0A4R3U793_ROSSA</name>
<dbReference type="SUPFAM" id="SSF47598">
    <property type="entry name" value="Ribbon-helix-helix"/>
    <property type="match status" value="1"/>
</dbReference>
<evidence type="ECO:0000313" key="2">
    <source>
        <dbReference type="EMBL" id="TCU80219.1"/>
    </source>
</evidence>
<proteinExistence type="predicted"/>
<sequence length="96" mass="11041">MTAAAVRPVSIKIDEDAKARLKRLADARHRTSHWLMREAITQYVDREEKREAFRQDTLKAWEEYRATGLHVTADEADAWLAQLEQGNDIEPPACHA</sequence>
<dbReference type="Proteomes" id="UP000295110">
    <property type="component" value="Unassembled WGS sequence"/>
</dbReference>
<gene>
    <name evidence="2" type="ORF">EV671_11072</name>
</gene>
<dbReference type="InterPro" id="IPR010985">
    <property type="entry name" value="Ribbon_hlx_hlx"/>
</dbReference>
<comment type="caution">
    <text evidence="2">The sequence shown here is derived from an EMBL/GenBank/DDBJ whole genome shotgun (WGS) entry which is preliminary data.</text>
</comment>
<feature type="domain" description="Ribbon-helix-helix protein CopG" evidence="1">
    <location>
        <begin position="8"/>
        <end position="47"/>
    </location>
</feature>
<organism evidence="2 3">
    <name type="scientific">Roseateles saccharophilus</name>
    <name type="common">Pseudomonas saccharophila</name>
    <dbReference type="NCBI Taxonomy" id="304"/>
    <lineage>
        <taxon>Bacteria</taxon>
        <taxon>Pseudomonadati</taxon>
        <taxon>Pseudomonadota</taxon>
        <taxon>Betaproteobacteria</taxon>
        <taxon>Burkholderiales</taxon>
        <taxon>Sphaerotilaceae</taxon>
        <taxon>Roseateles</taxon>
    </lineage>
</organism>